<feature type="compositionally biased region" description="Low complexity" evidence="4">
    <location>
        <begin position="52"/>
        <end position="87"/>
    </location>
</feature>
<proteinExistence type="predicted"/>
<dbReference type="SMART" id="SM00320">
    <property type="entry name" value="WD40"/>
    <property type="match status" value="6"/>
</dbReference>
<evidence type="ECO:0000259" key="5">
    <source>
        <dbReference type="PROSITE" id="PS50837"/>
    </source>
</evidence>
<feature type="compositionally biased region" description="Basic residues" evidence="4">
    <location>
        <begin position="1"/>
        <end position="11"/>
    </location>
</feature>
<evidence type="ECO:0000313" key="7">
    <source>
        <dbReference type="Proteomes" id="UP000184255"/>
    </source>
</evidence>
<protein>
    <submittedName>
        <fullName evidence="6">Related to vegetatible incompatibility protein HET-E-1</fullName>
    </submittedName>
</protein>
<sequence length="1550" mass="175702">MKHLSRLKKKLRSSDSANECSPQPTSVPAAASTSQITTPSSHQASGSSLTVPIMGSSPISSPSNAAPEPQIVSSPPEEPENNTPSIPERLWSKAYNILEEKEPDVVKGYQEILERVQNEWADAAAPEELQNLEHCKSVKSRQMWRLVYSGLERSKKQAKIKESVSNIMETIDNLKGVVDKAVKYSSEASIGWAGVSLGLEILSNPMKEPGLNRKGIAYVLSRMEWYWNLAELVLQDISSVSSAALRTNLETQIIEFYKKLLVFQMRSACLYYRNWAGVILRDVVKLDDWAGELNSIKDAERQIRKDIEQYDNQDIRLKLGTIETSALVQAESLESIYLILREEARLKEKSKQDERDKDCLAALLVTDPRMDKKRIQSQKGDPLKESYEWILRSDAYNKFLDDPSSRVLWINGPPGKGKTMLLCGIIDELEMSLRPISFFLCQANVKEEDLSSDVAVIRGLIYVLLEHQPSLISELRRSYDKQKNRLFNSINSSELLRDILTTMLQDPSLHDAILLVDALDECTINRTKLTNLIVELSESCKTKWIVSSRNWPEISQELADAAGLISLDLEQEHESISQAVKLYISKKVDDLAKRKWKNDLGLKGKVFNYMQSHADDTFLWVALVCDRLDNSGISKRLVIEELHKFPTSLTALYQAMMNRITNSPEADRLKQILALVCVAYRPITSDEIPALVEPMAAYDEDDVKDAIASCGSFLTLQDKDIFFVHQSAKEFLQSQARTTIFRRSEAHQHAHIFSRCLEAMENTLRYDIYDLGSPGALSPVDVPNPDPLRAIKYSCVYWAQHLSKSEFLQDPESFSPTRLLRFFQSKFTNWLEALSLMNELSTAIASMRLLEITFAGYQVQDLADFIHDAHRFIRHHKRAIEIAPLQVYCAGLIFSPKSSVICQQFSYQMPEWMVVKPEMDDHLDHHTQTIYTHPDAFHASHSPDGCYLAVSHMSDFDLYRTASGDLVHREESPVPTISNVAFSRDGLFLCCSSSEAIFILCVNTLKVIQKLEHKAYQCFFLSEGNNIAFMYEQDVTVLNWKTGEVLSSLDLIIRESSNIASLTETQIVGIYSFETIKIWDLFTGDCKHSFTWADEEIDPVACSSDGRWIAAASESHIRLWHLDDTLGWVHKQDLNDEHSVGCLAFSENSRMLISGLHDIKVWDETGACVKVLKGHSQPIQFLSVCGNQLASGSGDETVKLWDLSDIASDQSKQKGRSPVQTSDYSPRTSLQNSYHDKDLWIESLLFSPTGSMLVSASYKATQIWDTATDTCTDILLHGGSSGLMEVSFTCDDKLMAMKDVNGKPRIWDTGVMKQVYFEDLEYSKSVTISDDGRYMLLSFFGLDNDRETVLKIKDLIKDAQTEQHVASEVLPFKIAGDVRRFFNSEDGKVLAIANDDGLYILRCKLGHWVKEQVPYHWGEIAWAFSPDNTWLLTQQVSRSIWAIREVTSHYGKKELESLRANATACDTPLLEEPWWRVATRYGLLAIGEPRDFKGTARIGWGLSLEMDWIMRGNERMLWIPADYRRMALDINNSRVAFVCLSGEIKIMRFR</sequence>
<dbReference type="RefSeq" id="XP_041690138.1">
    <property type="nucleotide sequence ID" value="XM_041824682.1"/>
</dbReference>
<feature type="compositionally biased region" description="Polar residues" evidence="4">
    <location>
        <begin position="1218"/>
        <end position="1230"/>
    </location>
</feature>
<feature type="region of interest" description="Disordered" evidence="4">
    <location>
        <begin position="1209"/>
        <end position="1230"/>
    </location>
</feature>
<dbReference type="InterPro" id="IPR001680">
    <property type="entry name" value="WD40_rpt"/>
</dbReference>
<keyword evidence="1 3" id="KW-0853">WD repeat</keyword>
<dbReference type="InterPro" id="IPR027417">
    <property type="entry name" value="P-loop_NTPase"/>
</dbReference>
<dbReference type="Proteomes" id="UP000184255">
    <property type="component" value="Unassembled WGS sequence"/>
</dbReference>
<dbReference type="EMBL" id="FCQH01000018">
    <property type="protein sequence ID" value="CVL06857.1"/>
    <property type="molecule type" value="Genomic_DNA"/>
</dbReference>
<feature type="domain" description="NACHT" evidence="5">
    <location>
        <begin position="406"/>
        <end position="549"/>
    </location>
</feature>
<dbReference type="InterPro" id="IPR007111">
    <property type="entry name" value="NACHT_NTPase"/>
</dbReference>
<dbReference type="Gene3D" id="2.130.10.10">
    <property type="entry name" value="YVTN repeat-like/Quinoprotein amine dehydrogenase"/>
    <property type="match status" value="3"/>
</dbReference>
<dbReference type="InterPro" id="IPR031359">
    <property type="entry name" value="NACHT_N"/>
</dbReference>
<dbReference type="Pfam" id="PF00400">
    <property type="entry name" value="WD40"/>
    <property type="match status" value="2"/>
</dbReference>
<dbReference type="GeneID" id="65091201"/>
<accession>A0A1L7UGK1</accession>
<gene>
    <name evidence="6" type="ORF">FMAN_11951</name>
</gene>
<dbReference type="Pfam" id="PF17100">
    <property type="entry name" value="NACHT_N"/>
    <property type="match status" value="1"/>
</dbReference>
<dbReference type="InterPro" id="IPR056884">
    <property type="entry name" value="NPHP3-like_N"/>
</dbReference>
<keyword evidence="2" id="KW-0677">Repeat</keyword>
<evidence type="ECO:0000313" key="6">
    <source>
        <dbReference type="EMBL" id="CVL06857.1"/>
    </source>
</evidence>
<feature type="compositionally biased region" description="Polar residues" evidence="4">
    <location>
        <begin position="15"/>
        <end position="50"/>
    </location>
</feature>
<dbReference type="SUPFAM" id="SSF50978">
    <property type="entry name" value="WD40 repeat-like"/>
    <property type="match status" value="2"/>
</dbReference>
<name>A0A1L7UGK1_FUSMA</name>
<evidence type="ECO:0000256" key="2">
    <source>
        <dbReference type="ARBA" id="ARBA00022737"/>
    </source>
</evidence>
<dbReference type="Gene3D" id="3.40.50.300">
    <property type="entry name" value="P-loop containing nucleotide triphosphate hydrolases"/>
    <property type="match status" value="1"/>
</dbReference>
<dbReference type="PROSITE" id="PS50082">
    <property type="entry name" value="WD_REPEATS_2"/>
    <property type="match status" value="1"/>
</dbReference>
<dbReference type="InterPro" id="IPR019775">
    <property type="entry name" value="WD40_repeat_CS"/>
</dbReference>
<keyword evidence="7" id="KW-1185">Reference proteome</keyword>
<evidence type="ECO:0000256" key="3">
    <source>
        <dbReference type="PROSITE-ProRule" id="PRU00221"/>
    </source>
</evidence>
<evidence type="ECO:0000256" key="4">
    <source>
        <dbReference type="SAM" id="MobiDB-lite"/>
    </source>
</evidence>
<evidence type="ECO:0000256" key="1">
    <source>
        <dbReference type="ARBA" id="ARBA00022574"/>
    </source>
</evidence>
<dbReference type="PROSITE" id="PS00678">
    <property type="entry name" value="WD_REPEATS_1"/>
    <property type="match status" value="1"/>
</dbReference>
<dbReference type="SUPFAM" id="SSF52540">
    <property type="entry name" value="P-loop containing nucleoside triphosphate hydrolases"/>
    <property type="match status" value="1"/>
</dbReference>
<feature type="region of interest" description="Disordered" evidence="4">
    <location>
        <begin position="1"/>
        <end position="87"/>
    </location>
</feature>
<feature type="repeat" description="WD" evidence="3">
    <location>
        <begin position="1172"/>
        <end position="1211"/>
    </location>
</feature>
<dbReference type="Pfam" id="PF24883">
    <property type="entry name" value="NPHP3_N"/>
    <property type="match status" value="1"/>
</dbReference>
<organism evidence="6 7">
    <name type="scientific">Fusarium mangiferae</name>
    <name type="common">Mango malformation disease fungus</name>
    <dbReference type="NCBI Taxonomy" id="192010"/>
    <lineage>
        <taxon>Eukaryota</taxon>
        <taxon>Fungi</taxon>
        <taxon>Dikarya</taxon>
        <taxon>Ascomycota</taxon>
        <taxon>Pezizomycotina</taxon>
        <taxon>Sordariomycetes</taxon>
        <taxon>Hypocreomycetidae</taxon>
        <taxon>Hypocreales</taxon>
        <taxon>Nectriaceae</taxon>
        <taxon>Fusarium</taxon>
        <taxon>Fusarium fujikuroi species complex</taxon>
    </lineage>
</organism>
<reference evidence="7" key="1">
    <citation type="journal article" date="2016" name="Genome Biol. Evol.">
        <title>Comparative 'omics' of the Fusarium fujikuroi species complex highlights differences in genetic potential and metabolite synthesis.</title>
        <authorList>
            <person name="Niehaus E.-M."/>
            <person name="Muensterkoetter M."/>
            <person name="Proctor R.H."/>
            <person name="Brown D.W."/>
            <person name="Sharon A."/>
            <person name="Idan Y."/>
            <person name="Oren-Young L."/>
            <person name="Sieber C.M."/>
            <person name="Novak O."/>
            <person name="Pencik A."/>
            <person name="Tarkowska D."/>
            <person name="Hromadova K."/>
            <person name="Freeman S."/>
            <person name="Maymon M."/>
            <person name="Elazar M."/>
            <person name="Youssef S.A."/>
            <person name="El-Shabrawy E.S.M."/>
            <person name="Shalaby A.B.A."/>
            <person name="Houterman P."/>
            <person name="Brock N.L."/>
            <person name="Burkhardt I."/>
            <person name="Tsavkelova E.A."/>
            <person name="Dickschat J.S."/>
            <person name="Galuszka P."/>
            <person name="Gueldener U."/>
            <person name="Tudzynski B."/>
        </authorList>
    </citation>
    <scope>NUCLEOTIDE SEQUENCE [LARGE SCALE GENOMIC DNA]</scope>
    <source>
        <strain evidence="7">MRC7560</strain>
    </source>
</reference>
<dbReference type="InterPro" id="IPR015943">
    <property type="entry name" value="WD40/YVTN_repeat-like_dom_sf"/>
</dbReference>
<dbReference type="InterPro" id="IPR036322">
    <property type="entry name" value="WD40_repeat_dom_sf"/>
</dbReference>
<dbReference type="PROSITE" id="PS50837">
    <property type="entry name" value="NACHT"/>
    <property type="match status" value="1"/>
</dbReference>
<dbReference type="VEuPathDB" id="FungiDB:FMAN_11951"/>
<dbReference type="PROSITE" id="PS50294">
    <property type="entry name" value="WD_REPEATS_REGION"/>
    <property type="match status" value="1"/>
</dbReference>
<comment type="caution">
    <text evidence="6">The sequence shown here is derived from an EMBL/GenBank/DDBJ whole genome shotgun (WGS) entry which is preliminary data.</text>
</comment>
<dbReference type="PANTHER" id="PTHR10039">
    <property type="entry name" value="AMELOGENIN"/>
    <property type="match status" value="1"/>
</dbReference>